<dbReference type="GO" id="GO:1990904">
    <property type="term" value="C:ribonucleoprotein complex"/>
    <property type="evidence" value="ECO:0007669"/>
    <property type="project" value="UniProtKB-KW"/>
</dbReference>
<protein>
    <recommendedName>
        <fullName evidence="7 8">Small ribosomal subunit protein bS6</fullName>
    </recommendedName>
</protein>
<dbReference type="PANTHER" id="PTHR21011:SF1">
    <property type="entry name" value="SMALL RIBOSOMAL SUBUNIT PROTEIN BS6M"/>
    <property type="match status" value="1"/>
</dbReference>
<dbReference type="Pfam" id="PF01250">
    <property type="entry name" value="Ribosomal_S6"/>
    <property type="match status" value="1"/>
</dbReference>
<keyword evidence="4 8" id="KW-0689">Ribosomal protein</keyword>
<dbReference type="HAMAP" id="MF_00360">
    <property type="entry name" value="Ribosomal_bS6"/>
    <property type="match status" value="1"/>
</dbReference>
<reference evidence="9" key="2">
    <citation type="journal article" date="2021" name="PeerJ">
        <title>Extensive microbial diversity within the chicken gut microbiome revealed by metagenomics and culture.</title>
        <authorList>
            <person name="Gilroy R."/>
            <person name="Ravi A."/>
            <person name="Getino M."/>
            <person name="Pursley I."/>
            <person name="Horton D.L."/>
            <person name="Alikhan N.F."/>
            <person name="Baker D."/>
            <person name="Gharbi K."/>
            <person name="Hall N."/>
            <person name="Watson M."/>
            <person name="Adriaenssens E.M."/>
            <person name="Foster-Nyarko E."/>
            <person name="Jarju S."/>
            <person name="Secka A."/>
            <person name="Antonio M."/>
            <person name="Oren A."/>
            <person name="Chaudhuri R.R."/>
            <person name="La Ragione R."/>
            <person name="Hildebrand F."/>
            <person name="Pallen M.J."/>
        </authorList>
    </citation>
    <scope>NUCLEOTIDE SEQUENCE</scope>
    <source>
        <strain evidence="9">B3-4054</strain>
    </source>
</reference>
<dbReference type="Proteomes" id="UP000823616">
    <property type="component" value="Unassembled WGS sequence"/>
</dbReference>
<dbReference type="GO" id="GO:0070181">
    <property type="term" value="F:small ribosomal subunit rRNA binding"/>
    <property type="evidence" value="ECO:0007669"/>
    <property type="project" value="TreeGrafter"/>
</dbReference>
<proteinExistence type="inferred from homology"/>
<dbReference type="EMBL" id="JADIMS010000106">
    <property type="protein sequence ID" value="MBO8450597.1"/>
    <property type="molecule type" value="Genomic_DNA"/>
</dbReference>
<evidence type="ECO:0000256" key="1">
    <source>
        <dbReference type="ARBA" id="ARBA00009512"/>
    </source>
</evidence>
<dbReference type="Gene3D" id="3.30.70.60">
    <property type="match status" value="1"/>
</dbReference>
<dbReference type="GO" id="GO:0003735">
    <property type="term" value="F:structural constituent of ribosome"/>
    <property type="evidence" value="ECO:0007669"/>
    <property type="project" value="InterPro"/>
</dbReference>
<evidence type="ECO:0000313" key="9">
    <source>
        <dbReference type="EMBL" id="MBO8450597.1"/>
    </source>
</evidence>
<sequence>MREYELMVVFPLEEDKYKTASDAVRKILTGNDAQVKSEEPYGDRDLAYEIKKHTRGRYVLFTLGAQPDKILDMDHQLKLTPDILTYLFIRKDE</sequence>
<evidence type="ECO:0000256" key="3">
    <source>
        <dbReference type="ARBA" id="ARBA00022884"/>
    </source>
</evidence>
<dbReference type="InterPro" id="IPR000529">
    <property type="entry name" value="Ribosomal_bS6"/>
</dbReference>
<evidence type="ECO:0000256" key="2">
    <source>
        <dbReference type="ARBA" id="ARBA00022730"/>
    </source>
</evidence>
<dbReference type="NCBIfam" id="TIGR00166">
    <property type="entry name" value="S6"/>
    <property type="match status" value="1"/>
</dbReference>
<dbReference type="AlphaFoldDB" id="A0A9D9EML7"/>
<dbReference type="PROSITE" id="PS01048">
    <property type="entry name" value="RIBOSOMAL_S6"/>
    <property type="match status" value="1"/>
</dbReference>
<accession>A0A9D9EML7</accession>
<dbReference type="CDD" id="cd00473">
    <property type="entry name" value="bS6"/>
    <property type="match status" value="1"/>
</dbReference>
<evidence type="ECO:0000313" key="10">
    <source>
        <dbReference type="Proteomes" id="UP000823616"/>
    </source>
</evidence>
<evidence type="ECO:0000256" key="4">
    <source>
        <dbReference type="ARBA" id="ARBA00022980"/>
    </source>
</evidence>
<reference evidence="9" key="1">
    <citation type="submission" date="2020-10" db="EMBL/GenBank/DDBJ databases">
        <authorList>
            <person name="Gilroy R."/>
        </authorList>
    </citation>
    <scope>NUCLEOTIDE SEQUENCE</scope>
    <source>
        <strain evidence="9">B3-4054</strain>
    </source>
</reference>
<comment type="similarity">
    <text evidence="1 8">Belongs to the bacterial ribosomal protein bS6 family.</text>
</comment>
<dbReference type="InterPro" id="IPR014717">
    <property type="entry name" value="Transl_elong_EF1B/ribsomal_bS6"/>
</dbReference>
<organism evidence="9 10">
    <name type="scientific">Candidatus Avitreponema avistercoris</name>
    <dbReference type="NCBI Taxonomy" id="2840705"/>
    <lineage>
        <taxon>Bacteria</taxon>
        <taxon>Pseudomonadati</taxon>
        <taxon>Spirochaetota</taxon>
        <taxon>Spirochaetia</taxon>
        <taxon>Spirochaetales</taxon>
        <taxon>Candidatus Avitreponema</taxon>
    </lineage>
</organism>
<evidence type="ECO:0000256" key="5">
    <source>
        <dbReference type="ARBA" id="ARBA00023274"/>
    </source>
</evidence>
<dbReference type="InterPro" id="IPR035980">
    <property type="entry name" value="Ribosomal_bS6_sf"/>
</dbReference>
<name>A0A9D9EML7_9SPIR</name>
<dbReference type="SUPFAM" id="SSF54995">
    <property type="entry name" value="Ribosomal protein S6"/>
    <property type="match status" value="1"/>
</dbReference>
<dbReference type="GO" id="GO:0006412">
    <property type="term" value="P:translation"/>
    <property type="evidence" value="ECO:0007669"/>
    <property type="project" value="UniProtKB-UniRule"/>
</dbReference>
<dbReference type="PANTHER" id="PTHR21011">
    <property type="entry name" value="MITOCHONDRIAL 28S RIBOSOMAL PROTEIN S6"/>
    <property type="match status" value="1"/>
</dbReference>
<evidence type="ECO:0000256" key="6">
    <source>
        <dbReference type="ARBA" id="ARBA00035104"/>
    </source>
</evidence>
<keyword evidence="2 8" id="KW-0699">rRNA-binding</keyword>
<dbReference type="GO" id="GO:0005737">
    <property type="term" value="C:cytoplasm"/>
    <property type="evidence" value="ECO:0007669"/>
    <property type="project" value="UniProtKB-ARBA"/>
</dbReference>
<comment type="caution">
    <text evidence="9">The sequence shown here is derived from an EMBL/GenBank/DDBJ whole genome shotgun (WGS) entry which is preliminary data.</text>
</comment>
<evidence type="ECO:0000256" key="8">
    <source>
        <dbReference type="HAMAP-Rule" id="MF_00360"/>
    </source>
</evidence>
<evidence type="ECO:0000256" key="7">
    <source>
        <dbReference type="ARBA" id="ARBA00035294"/>
    </source>
</evidence>
<dbReference type="InterPro" id="IPR020814">
    <property type="entry name" value="Ribosomal_S6_plastid/chlpt"/>
</dbReference>
<gene>
    <name evidence="8" type="primary">rpsF</name>
    <name evidence="9" type="ORF">IAA96_05770</name>
</gene>
<comment type="function">
    <text evidence="6 8">Binds together with bS18 to 16S ribosomal RNA.</text>
</comment>
<keyword evidence="5 8" id="KW-0687">Ribonucleoprotein</keyword>
<keyword evidence="3 8" id="KW-0694">RNA-binding</keyword>
<dbReference type="GO" id="GO:0005840">
    <property type="term" value="C:ribosome"/>
    <property type="evidence" value="ECO:0007669"/>
    <property type="project" value="UniProtKB-KW"/>
</dbReference>
<dbReference type="InterPro" id="IPR020815">
    <property type="entry name" value="Ribosomal_bS6_CS"/>
</dbReference>